<dbReference type="InterPro" id="IPR025194">
    <property type="entry name" value="RodZ-like_C"/>
</dbReference>
<dbReference type="SUPFAM" id="SSF47413">
    <property type="entry name" value="lambda repressor-like DNA-binding domains"/>
    <property type="match status" value="1"/>
</dbReference>
<dbReference type="RefSeq" id="WP_057799197.1">
    <property type="nucleotide sequence ID" value="NZ_BJZZ01000012.1"/>
</dbReference>
<reference evidence="3 4" key="1">
    <citation type="journal article" date="2015" name="Genome Announc.">
        <title>Expanding the biotechnology potential of lactobacilli through comparative genomics of 213 strains and associated genera.</title>
        <authorList>
            <person name="Sun Z."/>
            <person name="Harris H.M."/>
            <person name="McCann A."/>
            <person name="Guo C."/>
            <person name="Argimon S."/>
            <person name="Zhang W."/>
            <person name="Yang X."/>
            <person name="Jeffery I.B."/>
            <person name="Cooney J.C."/>
            <person name="Kagawa T.F."/>
            <person name="Liu W."/>
            <person name="Song Y."/>
            <person name="Salvetti E."/>
            <person name="Wrobel A."/>
            <person name="Rasinkangas P."/>
            <person name="Parkhill J."/>
            <person name="Rea M.C."/>
            <person name="O'Sullivan O."/>
            <person name="Ritari J."/>
            <person name="Douillard F.P."/>
            <person name="Paul Ross R."/>
            <person name="Yang R."/>
            <person name="Briner A.E."/>
            <person name="Felis G.E."/>
            <person name="de Vos W.M."/>
            <person name="Barrangou R."/>
            <person name="Klaenhammer T.R."/>
            <person name="Caufield P.W."/>
            <person name="Cui Y."/>
            <person name="Zhang H."/>
            <person name="O'Toole P.W."/>
        </authorList>
    </citation>
    <scope>NUCLEOTIDE SEQUENCE [LARGE SCALE GENOMIC DNA]</scope>
    <source>
        <strain evidence="3 4">DSM 23026</strain>
    </source>
</reference>
<dbReference type="InterPro" id="IPR050400">
    <property type="entry name" value="Bact_Cytoskel_RodZ"/>
</dbReference>
<comment type="caution">
    <text evidence="3">The sequence shown here is derived from an EMBL/GenBank/DDBJ whole genome shotgun (WGS) entry which is preliminary data.</text>
</comment>
<feature type="domain" description="Cytoskeleton protein RodZ-like C-terminal" evidence="2">
    <location>
        <begin position="209"/>
        <end position="278"/>
    </location>
</feature>
<organism evidence="3 4">
    <name type="scientific">Pediococcus argentinicus</name>
    <dbReference type="NCBI Taxonomy" id="480391"/>
    <lineage>
        <taxon>Bacteria</taxon>
        <taxon>Bacillati</taxon>
        <taxon>Bacillota</taxon>
        <taxon>Bacilli</taxon>
        <taxon>Lactobacillales</taxon>
        <taxon>Lactobacillaceae</taxon>
        <taxon>Pediococcus</taxon>
    </lineage>
</organism>
<dbReference type="CDD" id="cd00093">
    <property type="entry name" value="HTH_XRE"/>
    <property type="match status" value="1"/>
</dbReference>
<evidence type="ECO:0000256" key="1">
    <source>
        <dbReference type="SAM" id="Phobius"/>
    </source>
</evidence>
<feature type="transmembrane region" description="Helical" evidence="1">
    <location>
        <begin position="115"/>
        <end position="135"/>
    </location>
</feature>
<dbReference type="Proteomes" id="UP000051249">
    <property type="component" value="Unassembled WGS sequence"/>
</dbReference>
<dbReference type="OrthoDB" id="9797543at2"/>
<gene>
    <name evidence="3" type="ORF">IV88_GL000319</name>
</gene>
<evidence type="ECO:0000313" key="4">
    <source>
        <dbReference type="Proteomes" id="UP000051249"/>
    </source>
</evidence>
<dbReference type="PANTHER" id="PTHR34475">
    <property type="match status" value="1"/>
</dbReference>
<accession>A0A0R2NN52</accession>
<dbReference type="GO" id="GO:0003677">
    <property type="term" value="F:DNA binding"/>
    <property type="evidence" value="ECO:0007669"/>
    <property type="project" value="InterPro"/>
</dbReference>
<dbReference type="Pfam" id="PF13413">
    <property type="entry name" value="HTH_25"/>
    <property type="match status" value="1"/>
</dbReference>
<keyword evidence="1" id="KW-1133">Transmembrane helix</keyword>
<dbReference type="AlphaFoldDB" id="A0A0R2NN52"/>
<dbReference type="Pfam" id="PF13464">
    <property type="entry name" value="RodZ_C"/>
    <property type="match status" value="1"/>
</dbReference>
<proteinExistence type="predicted"/>
<dbReference type="InterPro" id="IPR010982">
    <property type="entry name" value="Lambda_DNA-bd_dom_sf"/>
</dbReference>
<name>A0A0R2NN52_9LACO</name>
<dbReference type="Gene3D" id="1.10.260.40">
    <property type="entry name" value="lambda repressor-like DNA-binding domains"/>
    <property type="match status" value="1"/>
</dbReference>
<dbReference type="EMBL" id="JQCQ01000013">
    <property type="protein sequence ID" value="KRO25283.1"/>
    <property type="molecule type" value="Genomic_DNA"/>
</dbReference>
<keyword evidence="1" id="KW-0472">Membrane</keyword>
<dbReference type="PANTHER" id="PTHR34475:SF1">
    <property type="entry name" value="CYTOSKELETON PROTEIN RODZ"/>
    <property type="match status" value="1"/>
</dbReference>
<keyword evidence="1" id="KW-0812">Transmembrane</keyword>
<sequence>MSRNKYAEIGKQLQDARQKKGWTVEDVHLKTQISKRYIMALEAGAEDDLPGEYYVQSIISQYAALVGMDPKRFNKDKEPKSVAEWREEHRPVANRIERDEVRQRPSVLMGLIRQVPWLMAMALVLVIWLLVWGLTSGMSGNAQIKADPKTVVVDHTAKKNVKSVNGKTVKPVDTSDQTDVSENGGNVDDLQVKLGSKVKTASLKVNTTDANSWIMLIDTKKIDAPVWQGSVPAKSSKSFDLEKGHSYTLQVGNVKVTELTINNKSVPNNPKDNQIRNIKLQVK</sequence>
<dbReference type="InterPro" id="IPR001387">
    <property type="entry name" value="Cro/C1-type_HTH"/>
</dbReference>
<keyword evidence="4" id="KW-1185">Reference proteome</keyword>
<dbReference type="PATRIC" id="fig|480391.4.peg.323"/>
<protein>
    <recommendedName>
        <fullName evidence="2">Cytoskeleton protein RodZ-like C-terminal domain-containing protein</fullName>
    </recommendedName>
</protein>
<evidence type="ECO:0000313" key="3">
    <source>
        <dbReference type="EMBL" id="KRO25283.1"/>
    </source>
</evidence>
<evidence type="ECO:0000259" key="2">
    <source>
        <dbReference type="Pfam" id="PF13464"/>
    </source>
</evidence>